<dbReference type="PANTHER" id="PTHR43133:SF63">
    <property type="entry name" value="RNA POLYMERASE SIGMA FACTOR FECI-RELATED"/>
    <property type="match status" value="1"/>
</dbReference>
<evidence type="ECO:0000256" key="3">
    <source>
        <dbReference type="ARBA" id="ARBA00023082"/>
    </source>
</evidence>
<dbReference type="InterPro" id="IPR013324">
    <property type="entry name" value="RNA_pol_sigma_r3/r4-like"/>
</dbReference>
<dbReference type="InterPro" id="IPR013325">
    <property type="entry name" value="RNA_pol_sigma_r2"/>
</dbReference>
<evidence type="ECO:0000256" key="2">
    <source>
        <dbReference type="ARBA" id="ARBA00023015"/>
    </source>
</evidence>
<dbReference type="EMBL" id="QQAW01000015">
    <property type="protein sequence ID" value="RDI34198.1"/>
    <property type="molecule type" value="Genomic_DNA"/>
</dbReference>
<dbReference type="PANTHER" id="PTHR43133">
    <property type="entry name" value="RNA POLYMERASE ECF-TYPE SIGMA FACTO"/>
    <property type="match status" value="1"/>
</dbReference>
<dbReference type="InterPro" id="IPR014284">
    <property type="entry name" value="RNA_pol_sigma-70_dom"/>
</dbReference>
<dbReference type="InterPro" id="IPR007627">
    <property type="entry name" value="RNA_pol_sigma70_r2"/>
</dbReference>
<feature type="domain" description="RNA polymerase sigma-70 region 2" evidence="5">
    <location>
        <begin position="16"/>
        <end position="75"/>
    </location>
</feature>
<evidence type="ECO:0000313" key="10">
    <source>
        <dbReference type="Proteomes" id="UP000562982"/>
    </source>
</evidence>
<dbReference type="Pfam" id="PF04542">
    <property type="entry name" value="Sigma70_r2"/>
    <property type="match status" value="1"/>
</dbReference>
<dbReference type="AlphaFoldDB" id="A0A370FWZ2"/>
<dbReference type="GO" id="GO:0016987">
    <property type="term" value="F:sigma factor activity"/>
    <property type="evidence" value="ECO:0007669"/>
    <property type="project" value="UniProtKB-KW"/>
</dbReference>
<dbReference type="Gene3D" id="1.10.1740.10">
    <property type="match status" value="1"/>
</dbReference>
<dbReference type="RefSeq" id="WP_170143269.1">
    <property type="nucleotide sequence ID" value="NZ_BJMI01000023.1"/>
</dbReference>
<gene>
    <name evidence="8" type="ORF">C7453_1156</name>
    <name evidence="7" type="ORF">HLH32_16345</name>
</gene>
<name>A0A370FWZ2_GLULI</name>
<dbReference type="InterPro" id="IPR039425">
    <property type="entry name" value="RNA_pol_sigma-70-like"/>
</dbReference>
<dbReference type="EMBL" id="JABEQI010000012">
    <property type="protein sequence ID" value="MBB2187918.1"/>
    <property type="molecule type" value="Genomic_DNA"/>
</dbReference>
<comment type="caution">
    <text evidence="8">The sequence shown here is derived from an EMBL/GenBank/DDBJ whole genome shotgun (WGS) entry which is preliminary data.</text>
</comment>
<dbReference type="CDD" id="cd06171">
    <property type="entry name" value="Sigma70_r4"/>
    <property type="match status" value="1"/>
</dbReference>
<dbReference type="Gene3D" id="1.10.10.10">
    <property type="entry name" value="Winged helix-like DNA-binding domain superfamily/Winged helix DNA-binding domain"/>
    <property type="match status" value="1"/>
</dbReference>
<keyword evidence="9" id="KW-1185">Reference proteome</keyword>
<dbReference type="Proteomes" id="UP000562982">
    <property type="component" value="Unassembled WGS sequence"/>
</dbReference>
<protein>
    <submittedName>
        <fullName evidence="7">RNA polymerase sigma factor</fullName>
    </submittedName>
    <submittedName>
        <fullName evidence="8">RNA polymerase sigma-70 factor (ECF subfamily)</fullName>
    </submittedName>
</protein>
<evidence type="ECO:0000313" key="8">
    <source>
        <dbReference type="EMBL" id="RDI34198.1"/>
    </source>
</evidence>
<dbReference type="GO" id="GO:0003677">
    <property type="term" value="F:DNA binding"/>
    <property type="evidence" value="ECO:0007669"/>
    <property type="project" value="InterPro"/>
</dbReference>
<keyword evidence="4" id="KW-0804">Transcription</keyword>
<comment type="similarity">
    <text evidence="1">Belongs to the sigma-70 factor family. ECF subfamily.</text>
</comment>
<dbReference type="Pfam" id="PF08281">
    <property type="entry name" value="Sigma70_r4_2"/>
    <property type="match status" value="1"/>
</dbReference>
<evidence type="ECO:0000256" key="4">
    <source>
        <dbReference type="ARBA" id="ARBA00023163"/>
    </source>
</evidence>
<sequence>MNAGSRSWPEIFSEQRSGLLRFLFRKVGNHALAEDLTHDVWVRIARRHHPEMPDSPAKYLYRIASNLALDHLRRDTLQIEIQADERQTGAIAAPNASPEEIAIQRDQLERLRAAVETLPPRCREVFILAKLEGLSYQRVADRLGISRNTVVTHMVTALAALDRALAQEK</sequence>
<reference evidence="7 10" key="2">
    <citation type="submission" date="2020-04" db="EMBL/GenBank/DDBJ databases">
        <title>Description of novel Gluconacetobacter.</title>
        <authorList>
            <person name="Sombolestani A."/>
        </authorList>
    </citation>
    <scope>NUCLEOTIDE SEQUENCE [LARGE SCALE GENOMIC DNA]</scope>
    <source>
        <strain evidence="7 10">LMG 1382</strain>
    </source>
</reference>
<evidence type="ECO:0000256" key="1">
    <source>
        <dbReference type="ARBA" id="ARBA00010641"/>
    </source>
</evidence>
<dbReference type="InterPro" id="IPR013249">
    <property type="entry name" value="RNA_pol_sigma70_r4_t2"/>
</dbReference>
<reference evidence="8 9" key="1">
    <citation type="submission" date="2018-07" db="EMBL/GenBank/DDBJ databases">
        <title>Genomic Encyclopedia of Type Strains, Phase IV (KMG-IV): sequencing the most valuable type-strain genomes for metagenomic binning, comparative biology and taxonomic classification.</title>
        <authorList>
            <person name="Goeker M."/>
        </authorList>
    </citation>
    <scope>NUCLEOTIDE SEQUENCE [LARGE SCALE GENOMIC DNA]</scope>
    <source>
        <strain evidence="8 9">DSM 5603</strain>
    </source>
</reference>
<dbReference type="NCBIfam" id="TIGR02937">
    <property type="entry name" value="sigma70-ECF"/>
    <property type="match status" value="1"/>
</dbReference>
<evidence type="ECO:0000259" key="5">
    <source>
        <dbReference type="Pfam" id="PF04542"/>
    </source>
</evidence>
<keyword evidence="2" id="KW-0805">Transcription regulation</keyword>
<evidence type="ECO:0000313" key="7">
    <source>
        <dbReference type="EMBL" id="MBB2187918.1"/>
    </source>
</evidence>
<dbReference type="Proteomes" id="UP000254958">
    <property type="component" value="Unassembled WGS sequence"/>
</dbReference>
<dbReference type="InterPro" id="IPR036388">
    <property type="entry name" value="WH-like_DNA-bd_sf"/>
</dbReference>
<dbReference type="SUPFAM" id="SSF88946">
    <property type="entry name" value="Sigma2 domain of RNA polymerase sigma factors"/>
    <property type="match status" value="1"/>
</dbReference>
<evidence type="ECO:0000313" key="9">
    <source>
        <dbReference type="Proteomes" id="UP000254958"/>
    </source>
</evidence>
<feature type="domain" description="RNA polymerase sigma factor 70 region 4 type 2" evidence="6">
    <location>
        <begin position="109"/>
        <end position="161"/>
    </location>
</feature>
<organism evidence="8 9">
    <name type="scientific">Gluconacetobacter liquefaciens</name>
    <name type="common">Acetobacter liquefaciens</name>
    <dbReference type="NCBI Taxonomy" id="89584"/>
    <lineage>
        <taxon>Bacteria</taxon>
        <taxon>Pseudomonadati</taxon>
        <taxon>Pseudomonadota</taxon>
        <taxon>Alphaproteobacteria</taxon>
        <taxon>Acetobacterales</taxon>
        <taxon>Acetobacteraceae</taxon>
        <taxon>Gluconacetobacter</taxon>
    </lineage>
</organism>
<keyword evidence="3" id="KW-0731">Sigma factor</keyword>
<accession>A0A370FWZ2</accession>
<evidence type="ECO:0000259" key="6">
    <source>
        <dbReference type="Pfam" id="PF08281"/>
    </source>
</evidence>
<dbReference type="GO" id="GO:0006352">
    <property type="term" value="P:DNA-templated transcription initiation"/>
    <property type="evidence" value="ECO:0007669"/>
    <property type="project" value="InterPro"/>
</dbReference>
<dbReference type="SUPFAM" id="SSF88659">
    <property type="entry name" value="Sigma3 and sigma4 domains of RNA polymerase sigma factors"/>
    <property type="match status" value="1"/>
</dbReference>
<proteinExistence type="inferred from homology"/>